<dbReference type="InterPro" id="IPR000719">
    <property type="entry name" value="Prot_kinase_dom"/>
</dbReference>
<dbReference type="GO" id="GO:0004674">
    <property type="term" value="F:protein serine/threonine kinase activity"/>
    <property type="evidence" value="ECO:0007669"/>
    <property type="project" value="TreeGrafter"/>
</dbReference>
<sequence>MQYAEGGSLRQYLNNKSHNLDWNKKFSILDSILKGLNDIHDAGLIHRDLHSGNVVLFNSGNACITDFGFCRSINYDLSNENQVYGVVPYVAPEVLCRHEYTQSADIYSFGILLNEVATGIPPHHNYPHDIILASKIIEGFRPMIDYKITPPCIIQLIQRCWNADPKVRPTARELKDQFDTFNFSGFQIQLEPMPSNFQAIKSPEDFTDSGVIDLHIPNS</sequence>
<dbReference type="Gene3D" id="1.10.510.10">
    <property type="entry name" value="Transferase(Phosphotransferase) domain 1"/>
    <property type="match status" value="1"/>
</dbReference>
<dbReference type="GO" id="GO:0005524">
    <property type="term" value="F:ATP binding"/>
    <property type="evidence" value="ECO:0007669"/>
    <property type="project" value="InterPro"/>
</dbReference>
<dbReference type="InterPro" id="IPR011009">
    <property type="entry name" value="Kinase-like_dom_sf"/>
</dbReference>
<dbReference type="PANTHER" id="PTHR44329">
    <property type="entry name" value="SERINE/THREONINE-PROTEIN KINASE TNNI3K-RELATED"/>
    <property type="match status" value="1"/>
</dbReference>
<comment type="caution">
    <text evidence="2">The sequence shown here is derived from an EMBL/GenBank/DDBJ whole genome shotgun (WGS) entry which is preliminary data.</text>
</comment>
<dbReference type="PROSITE" id="PS50011">
    <property type="entry name" value="PROTEIN_KINASE_DOM"/>
    <property type="match status" value="1"/>
</dbReference>
<dbReference type="OrthoDB" id="544350at2759"/>
<gene>
    <name evidence="2" type="ORF">CPELLU_LOCUS7538</name>
</gene>
<dbReference type="SUPFAM" id="SSF56112">
    <property type="entry name" value="Protein kinase-like (PK-like)"/>
    <property type="match status" value="1"/>
</dbReference>
<dbReference type="PRINTS" id="PR00109">
    <property type="entry name" value="TYRKINASE"/>
</dbReference>
<feature type="domain" description="Protein kinase" evidence="1">
    <location>
        <begin position="1"/>
        <end position="182"/>
    </location>
</feature>
<protein>
    <submittedName>
        <fullName evidence="2">16300_t:CDS:1</fullName>
    </submittedName>
</protein>
<evidence type="ECO:0000313" key="2">
    <source>
        <dbReference type="EMBL" id="CAG8612772.1"/>
    </source>
</evidence>
<keyword evidence="3" id="KW-1185">Reference proteome</keyword>
<evidence type="ECO:0000259" key="1">
    <source>
        <dbReference type="PROSITE" id="PS50011"/>
    </source>
</evidence>
<dbReference type="EMBL" id="CAJVQA010005087">
    <property type="protein sequence ID" value="CAG8612772.1"/>
    <property type="molecule type" value="Genomic_DNA"/>
</dbReference>
<name>A0A9N9GKN9_9GLOM</name>
<accession>A0A9N9GKN9</accession>
<dbReference type="Proteomes" id="UP000789759">
    <property type="component" value="Unassembled WGS sequence"/>
</dbReference>
<feature type="non-terminal residue" evidence="2">
    <location>
        <position position="219"/>
    </location>
</feature>
<dbReference type="Pfam" id="PF07714">
    <property type="entry name" value="PK_Tyr_Ser-Thr"/>
    <property type="match status" value="1"/>
</dbReference>
<organism evidence="2 3">
    <name type="scientific">Cetraspora pellucida</name>
    <dbReference type="NCBI Taxonomy" id="1433469"/>
    <lineage>
        <taxon>Eukaryota</taxon>
        <taxon>Fungi</taxon>
        <taxon>Fungi incertae sedis</taxon>
        <taxon>Mucoromycota</taxon>
        <taxon>Glomeromycotina</taxon>
        <taxon>Glomeromycetes</taxon>
        <taxon>Diversisporales</taxon>
        <taxon>Gigasporaceae</taxon>
        <taxon>Cetraspora</taxon>
    </lineage>
</organism>
<evidence type="ECO:0000313" key="3">
    <source>
        <dbReference type="Proteomes" id="UP000789759"/>
    </source>
</evidence>
<dbReference type="InterPro" id="IPR001245">
    <property type="entry name" value="Ser-Thr/Tyr_kinase_cat_dom"/>
</dbReference>
<dbReference type="AlphaFoldDB" id="A0A9N9GKN9"/>
<reference evidence="2" key="1">
    <citation type="submission" date="2021-06" db="EMBL/GenBank/DDBJ databases">
        <authorList>
            <person name="Kallberg Y."/>
            <person name="Tangrot J."/>
            <person name="Rosling A."/>
        </authorList>
    </citation>
    <scope>NUCLEOTIDE SEQUENCE</scope>
    <source>
        <strain evidence="2">FL966</strain>
    </source>
</reference>
<dbReference type="InterPro" id="IPR051681">
    <property type="entry name" value="Ser/Thr_Kinases-Pseudokinases"/>
</dbReference>
<proteinExistence type="predicted"/>